<evidence type="ECO:0000259" key="2">
    <source>
        <dbReference type="Pfam" id="PF01613"/>
    </source>
</evidence>
<feature type="compositionally biased region" description="Basic and acidic residues" evidence="1">
    <location>
        <begin position="141"/>
        <end position="150"/>
    </location>
</feature>
<dbReference type="Proteomes" id="UP001596504">
    <property type="component" value="Unassembled WGS sequence"/>
</dbReference>
<dbReference type="SUPFAM" id="SSF50475">
    <property type="entry name" value="FMN-binding split barrel"/>
    <property type="match status" value="1"/>
</dbReference>
<organism evidence="3 4">
    <name type="scientific">Saccharopolyspora griseoalba</name>
    <dbReference type="NCBI Taxonomy" id="1431848"/>
    <lineage>
        <taxon>Bacteria</taxon>
        <taxon>Bacillati</taxon>
        <taxon>Actinomycetota</taxon>
        <taxon>Actinomycetes</taxon>
        <taxon>Pseudonocardiales</taxon>
        <taxon>Pseudonocardiaceae</taxon>
        <taxon>Saccharopolyspora</taxon>
    </lineage>
</organism>
<dbReference type="GO" id="GO:0016491">
    <property type="term" value="F:oxidoreductase activity"/>
    <property type="evidence" value="ECO:0007669"/>
    <property type="project" value="UniProtKB-KW"/>
</dbReference>
<gene>
    <name evidence="3" type="ORF">ACFQRI_25710</name>
</gene>
<reference evidence="4" key="1">
    <citation type="journal article" date="2019" name="Int. J. Syst. Evol. Microbiol.">
        <title>The Global Catalogue of Microorganisms (GCM) 10K type strain sequencing project: providing services to taxonomists for standard genome sequencing and annotation.</title>
        <authorList>
            <consortium name="The Broad Institute Genomics Platform"/>
            <consortium name="The Broad Institute Genome Sequencing Center for Infectious Disease"/>
            <person name="Wu L."/>
            <person name="Ma J."/>
        </authorList>
    </citation>
    <scope>NUCLEOTIDE SEQUENCE [LARGE SCALE GENOMIC DNA]</scope>
    <source>
        <strain evidence="4">WLHS5</strain>
    </source>
</reference>
<sequence>MTDEHRAGRVVRDLIDPSPDHVRAITAISLGPEECLARLVTPLLTEISSDFASLEGPTAARVVRTAMELISALLRTAALARTTEGDREHLSLMPRIRQHITDDLGDSELSPDSTARRLHLHPAPARAVPPAGHHGLGVDPRAAHRGEPPRAGRPRLARPASWYECTPWAEHDGGDHTLFLGRVEHFGHRRGDCLAFVDGGFVTIPESR</sequence>
<dbReference type="EC" id="1.-.-.-" evidence="3"/>
<dbReference type="Pfam" id="PF01613">
    <property type="entry name" value="Flavin_Reduct"/>
    <property type="match status" value="1"/>
</dbReference>
<comment type="caution">
    <text evidence="3">The sequence shown here is derived from an EMBL/GenBank/DDBJ whole genome shotgun (WGS) entry which is preliminary data.</text>
</comment>
<dbReference type="RefSeq" id="WP_380672981.1">
    <property type="nucleotide sequence ID" value="NZ_JBHTCJ010000020.1"/>
</dbReference>
<evidence type="ECO:0000313" key="4">
    <source>
        <dbReference type="Proteomes" id="UP001596504"/>
    </source>
</evidence>
<name>A0ABW2LU69_9PSEU</name>
<dbReference type="InterPro" id="IPR012349">
    <property type="entry name" value="Split_barrel_FMN-bd"/>
</dbReference>
<keyword evidence="4" id="KW-1185">Reference proteome</keyword>
<protein>
    <submittedName>
        <fullName evidence="3">Flavin reductase family protein</fullName>
        <ecNumber evidence="3">1.-.-.-</ecNumber>
    </submittedName>
</protein>
<dbReference type="EMBL" id="JBHTCJ010000020">
    <property type="protein sequence ID" value="MFC7344820.1"/>
    <property type="molecule type" value="Genomic_DNA"/>
</dbReference>
<accession>A0ABW2LU69</accession>
<keyword evidence="3" id="KW-0560">Oxidoreductase</keyword>
<feature type="domain" description="Flavin reductase like" evidence="2">
    <location>
        <begin position="143"/>
        <end position="204"/>
    </location>
</feature>
<dbReference type="Gene3D" id="2.30.110.10">
    <property type="entry name" value="Electron Transport, Fmn-binding Protein, Chain A"/>
    <property type="match status" value="1"/>
</dbReference>
<evidence type="ECO:0000313" key="3">
    <source>
        <dbReference type="EMBL" id="MFC7344820.1"/>
    </source>
</evidence>
<dbReference type="InterPro" id="IPR002563">
    <property type="entry name" value="Flavin_Rdtase-like_dom"/>
</dbReference>
<proteinExistence type="predicted"/>
<evidence type="ECO:0000256" key="1">
    <source>
        <dbReference type="SAM" id="MobiDB-lite"/>
    </source>
</evidence>
<feature type="region of interest" description="Disordered" evidence="1">
    <location>
        <begin position="123"/>
        <end position="156"/>
    </location>
</feature>